<dbReference type="AlphaFoldDB" id="A0A1F2PC46"/>
<proteinExistence type="predicted"/>
<comment type="caution">
    <text evidence="2">The sequence shown here is derived from an EMBL/GenBank/DDBJ whole genome shotgun (WGS) entry which is preliminary data.</text>
</comment>
<protein>
    <submittedName>
        <fullName evidence="2">Cohesin domain-containing protein</fullName>
    </submittedName>
</protein>
<feature type="domain" description="Cohesin" evidence="1">
    <location>
        <begin position="342"/>
        <end position="464"/>
    </location>
</feature>
<dbReference type="EMBL" id="LYOS01000001">
    <property type="protein sequence ID" value="OFV68818.1"/>
    <property type="molecule type" value="Genomic_DNA"/>
</dbReference>
<name>A0A1F2PC46_9EURY</name>
<keyword evidence="3" id="KW-1185">Reference proteome</keyword>
<dbReference type="SUPFAM" id="SSF49384">
    <property type="entry name" value="Carbohydrate-binding domain"/>
    <property type="match status" value="3"/>
</dbReference>
<evidence type="ECO:0000259" key="1">
    <source>
        <dbReference type="Pfam" id="PF00963"/>
    </source>
</evidence>
<dbReference type="PATRIC" id="fig|1838285.3.peg.502"/>
<feature type="domain" description="Cohesin" evidence="1">
    <location>
        <begin position="196"/>
        <end position="319"/>
    </location>
</feature>
<dbReference type="InterPro" id="IPR008965">
    <property type="entry name" value="CBM2/CBM3_carb-bd_dom_sf"/>
</dbReference>
<dbReference type="Gene3D" id="2.60.40.680">
    <property type="match status" value="3"/>
</dbReference>
<dbReference type="Pfam" id="PF00963">
    <property type="entry name" value="Cohesin"/>
    <property type="match status" value="3"/>
</dbReference>
<dbReference type="CDD" id="cd08547">
    <property type="entry name" value="Type_II_cohesin"/>
    <property type="match status" value="3"/>
</dbReference>
<gene>
    <name evidence="2" type="ORF">SCAL_000494</name>
</gene>
<organism evidence="2 3">
    <name type="scientific">Candidatus Syntropharchaeum caldarium</name>
    <dbReference type="NCBI Taxonomy" id="1838285"/>
    <lineage>
        <taxon>Archaea</taxon>
        <taxon>Methanobacteriati</taxon>
        <taxon>Methanobacteriota</taxon>
        <taxon>Stenosarchaea group</taxon>
        <taxon>Methanomicrobia</taxon>
        <taxon>Methanosarcinales</taxon>
        <taxon>ANME-2 cluster</taxon>
        <taxon>Candidatus Syntropharchaeum</taxon>
    </lineage>
</organism>
<accession>A0A1F2PC46</accession>
<reference evidence="2" key="1">
    <citation type="submission" date="2016-05" db="EMBL/GenBank/DDBJ databases">
        <title>Microbial consortia oxidize butane by reversing methanogenesis.</title>
        <authorList>
            <person name="Laso-Perez R."/>
            <person name="Richter M."/>
            <person name="Wegener G."/>
            <person name="Musat F."/>
        </authorList>
    </citation>
    <scope>NUCLEOTIDE SEQUENCE [LARGE SCALE GENOMIC DNA]</scope>
    <source>
        <strain evidence="2">BOX2</strain>
    </source>
</reference>
<sequence length="749" mass="79878">MKTMKARMTGAGFAALLLIFSLFATISVSTVTAAGPEVYVNPALTEDLCPGDTFTVTVEVDSDTFNLRAVQLDLVYDTTKFQVNGATVEDDLFGAGNYLDLSDLTDDGELNLAIASTNPPYGPESGTLVTVEFEVKAGVPDNTYALDLQNVVLKDENNDDIPGVTVTDGAAEVDCGAPPAGPEVYVNPALTEDLCPGDTFTVTVEVDSDTFNLRAVQLDLVYDTTKFQVNGATVEDDLFGAGNYLDLSDLTDDGELNLAIASTNPPYGPESGTLVTVEFEVKAGVPDNTYALDLQNVVLKDENNDDIPGVTVTDGAAEVDCGAPPAGPEVYVNPALTEDLCPGDTFTVTVEVDSDTFNLRAVQLDLVYNPAVLQVNTITENGLFATYLTEPGSGDDGAGTIHYGMSSTEGTYTPSAGTFITVEFEVLPGAPDATYALDLQNVVLKDENNDDIPGVTVTDGAAEVYCVDNPPIPDITEPADGAELCPDDQVTISVVDLSGEGDIVSTVIEYYYDADCNGVADDGNSWIEITSPWNTTGLDPGCYLIRATMEDDIGQTGEDQIGVEILPCCDADFVLYLEAGWNLVSVPKPILPFGVNATTLFDLVPGETASYYDASTASWINDGDIIVAPCQGYWVYKVAPEAICIYYDRSVLIPPVQELYQGWNMIGHIDDTVWSVEDFVVATGLSNVCCEDKATMIATLEEQGMSPTDVRLVYNYPAAPGISEFDSMTPGYGYWAFLTEEHLMPGTTA</sequence>
<dbReference type="Proteomes" id="UP000186940">
    <property type="component" value="Unassembled WGS sequence"/>
</dbReference>
<feature type="domain" description="Cohesin" evidence="1">
    <location>
        <begin position="50"/>
        <end position="173"/>
    </location>
</feature>
<evidence type="ECO:0000313" key="3">
    <source>
        <dbReference type="Proteomes" id="UP000186940"/>
    </source>
</evidence>
<dbReference type="GO" id="GO:0000272">
    <property type="term" value="P:polysaccharide catabolic process"/>
    <property type="evidence" value="ECO:0007669"/>
    <property type="project" value="InterPro"/>
</dbReference>
<evidence type="ECO:0000313" key="2">
    <source>
        <dbReference type="EMBL" id="OFV68818.1"/>
    </source>
</evidence>
<dbReference type="STRING" id="1838285.SCAL_000494"/>
<dbReference type="GO" id="GO:0030246">
    <property type="term" value="F:carbohydrate binding"/>
    <property type="evidence" value="ECO:0007669"/>
    <property type="project" value="InterPro"/>
</dbReference>
<dbReference type="InterPro" id="IPR002102">
    <property type="entry name" value="Cohesin_dom"/>
</dbReference>